<proteinExistence type="predicted"/>
<reference evidence="2 3" key="1">
    <citation type="journal article" name="Sci. Rep.">
        <title>Genome-scale phylogenetic analyses confirm Olpidium as the closest living zoosporic fungus to the non-flagellated, terrestrial fungi.</title>
        <authorList>
            <person name="Chang Y."/>
            <person name="Rochon D."/>
            <person name="Sekimoto S."/>
            <person name="Wang Y."/>
            <person name="Chovatia M."/>
            <person name="Sandor L."/>
            <person name="Salamov A."/>
            <person name="Grigoriev I.V."/>
            <person name="Stajich J.E."/>
            <person name="Spatafora J.W."/>
        </authorList>
    </citation>
    <scope>NUCLEOTIDE SEQUENCE [LARGE SCALE GENOMIC DNA]</scope>
    <source>
        <strain evidence="2">S191</strain>
    </source>
</reference>
<dbReference type="OrthoDB" id="2011769at2759"/>
<accession>A0A8H7ZUD0</accession>
<dbReference type="EMBL" id="JAEFCI010006934">
    <property type="protein sequence ID" value="KAG5459379.1"/>
    <property type="molecule type" value="Genomic_DNA"/>
</dbReference>
<dbReference type="Proteomes" id="UP000673691">
    <property type="component" value="Unassembled WGS sequence"/>
</dbReference>
<evidence type="ECO:0000313" key="3">
    <source>
        <dbReference type="Proteomes" id="UP000673691"/>
    </source>
</evidence>
<protein>
    <submittedName>
        <fullName evidence="2">Uncharacterized protein</fullName>
    </submittedName>
</protein>
<keyword evidence="3" id="KW-1185">Reference proteome</keyword>
<sequence length="68" mass="7635">MKDCLLLVFANKQDLPDAAGGHRKARSTPPPGQELVRPPVMRNNGRRTPGGPELDESECRYKMKMRES</sequence>
<feature type="region of interest" description="Disordered" evidence="1">
    <location>
        <begin position="16"/>
        <end position="68"/>
    </location>
</feature>
<comment type="caution">
    <text evidence="2">The sequence shown here is derived from an EMBL/GenBank/DDBJ whole genome shotgun (WGS) entry which is preliminary data.</text>
</comment>
<dbReference type="AlphaFoldDB" id="A0A8H7ZUD0"/>
<feature type="compositionally biased region" description="Basic and acidic residues" evidence="1">
    <location>
        <begin position="57"/>
        <end position="68"/>
    </location>
</feature>
<organism evidence="2 3">
    <name type="scientific">Olpidium bornovanus</name>
    <dbReference type="NCBI Taxonomy" id="278681"/>
    <lineage>
        <taxon>Eukaryota</taxon>
        <taxon>Fungi</taxon>
        <taxon>Fungi incertae sedis</taxon>
        <taxon>Olpidiomycota</taxon>
        <taxon>Olpidiomycotina</taxon>
        <taxon>Olpidiomycetes</taxon>
        <taxon>Olpidiales</taxon>
        <taxon>Olpidiaceae</taxon>
        <taxon>Olpidium</taxon>
    </lineage>
</organism>
<name>A0A8H7ZUD0_9FUNG</name>
<evidence type="ECO:0000256" key="1">
    <source>
        <dbReference type="SAM" id="MobiDB-lite"/>
    </source>
</evidence>
<gene>
    <name evidence="2" type="ORF">BJ554DRAFT_219</name>
</gene>
<evidence type="ECO:0000313" key="2">
    <source>
        <dbReference type="EMBL" id="KAG5459379.1"/>
    </source>
</evidence>